<dbReference type="InterPro" id="IPR000160">
    <property type="entry name" value="GGDEF_dom"/>
</dbReference>
<dbReference type="InterPro" id="IPR035919">
    <property type="entry name" value="EAL_sf"/>
</dbReference>
<dbReference type="InterPro" id="IPR000700">
    <property type="entry name" value="PAS-assoc_C"/>
</dbReference>
<dbReference type="PANTHER" id="PTHR44757">
    <property type="entry name" value="DIGUANYLATE CYCLASE DGCP"/>
    <property type="match status" value="1"/>
</dbReference>
<dbReference type="Gene3D" id="3.20.20.450">
    <property type="entry name" value="EAL domain"/>
    <property type="match status" value="1"/>
</dbReference>
<protein>
    <submittedName>
        <fullName evidence="5">Diguanylate cyclase/phosphodiesterase (GGDEF &amp; EAL domains) with PAS/PAC sensor(S)</fullName>
    </submittedName>
</protein>
<feature type="domain" description="PAS" evidence="1">
    <location>
        <begin position="254"/>
        <end position="308"/>
    </location>
</feature>
<feature type="domain" description="EAL" evidence="3">
    <location>
        <begin position="553"/>
        <end position="808"/>
    </location>
</feature>
<dbReference type="SUPFAM" id="SSF141868">
    <property type="entry name" value="EAL domain-like"/>
    <property type="match status" value="1"/>
</dbReference>
<dbReference type="SUPFAM" id="SSF55785">
    <property type="entry name" value="PYP-like sensor domain (PAS domain)"/>
    <property type="match status" value="3"/>
</dbReference>
<dbReference type="InterPro" id="IPR001633">
    <property type="entry name" value="EAL_dom"/>
</dbReference>
<dbReference type="SUPFAM" id="SSF55073">
    <property type="entry name" value="Nucleotide cyclase"/>
    <property type="match status" value="1"/>
</dbReference>
<evidence type="ECO:0000259" key="1">
    <source>
        <dbReference type="PROSITE" id="PS50112"/>
    </source>
</evidence>
<dbReference type="NCBIfam" id="TIGR00229">
    <property type="entry name" value="sensory_box"/>
    <property type="match status" value="2"/>
</dbReference>
<evidence type="ECO:0000313" key="5">
    <source>
        <dbReference type="EMBL" id="VAW62619.1"/>
    </source>
</evidence>
<dbReference type="Gene3D" id="3.30.70.270">
    <property type="match status" value="1"/>
</dbReference>
<feature type="domain" description="PAC" evidence="2">
    <location>
        <begin position="327"/>
        <end position="379"/>
    </location>
</feature>
<dbReference type="CDD" id="cd01949">
    <property type="entry name" value="GGDEF"/>
    <property type="match status" value="1"/>
</dbReference>
<dbReference type="InterPro" id="IPR029787">
    <property type="entry name" value="Nucleotide_cyclase"/>
</dbReference>
<dbReference type="SMART" id="SM00267">
    <property type="entry name" value="GGDEF"/>
    <property type="match status" value="1"/>
</dbReference>
<evidence type="ECO:0000259" key="3">
    <source>
        <dbReference type="PROSITE" id="PS50883"/>
    </source>
</evidence>
<dbReference type="GO" id="GO:0006355">
    <property type="term" value="P:regulation of DNA-templated transcription"/>
    <property type="evidence" value="ECO:0007669"/>
    <property type="project" value="InterPro"/>
</dbReference>
<proteinExistence type="predicted"/>
<dbReference type="EMBL" id="UOFG01000177">
    <property type="protein sequence ID" value="VAW62619.1"/>
    <property type="molecule type" value="Genomic_DNA"/>
</dbReference>
<dbReference type="Pfam" id="PF00989">
    <property type="entry name" value="PAS"/>
    <property type="match status" value="1"/>
</dbReference>
<feature type="domain" description="GGDEF" evidence="4">
    <location>
        <begin position="411"/>
        <end position="544"/>
    </location>
</feature>
<dbReference type="Pfam" id="PF08447">
    <property type="entry name" value="PAS_3"/>
    <property type="match status" value="1"/>
</dbReference>
<gene>
    <name evidence="5" type="ORF">MNBD_GAMMA11-120</name>
</gene>
<reference evidence="5" key="1">
    <citation type="submission" date="2018-06" db="EMBL/GenBank/DDBJ databases">
        <authorList>
            <person name="Zhirakovskaya E."/>
        </authorList>
    </citation>
    <scope>NUCLEOTIDE SEQUENCE</scope>
</reference>
<dbReference type="PROSITE" id="PS50113">
    <property type="entry name" value="PAC"/>
    <property type="match status" value="2"/>
</dbReference>
<evidence type="ECO:0000259" key="4">
    <source>
        <dbReference type="PROSITE" id="PS50887"/>
    </source>
</evidence>
<dbReference type="Pfam" id="PF13426">
    <property type="entry name" value="PAS_9"/>
    <property type="match status" value="1"/>
</dbReference>
<dbReference type="AlphaFoldDB" id="A0A3B0XLA8"/>
<dbReference type="SMART" id="SM00052">
    <property type="entry name" value="EAL"/>
    <property type="match status" value="1"/>
</dbReference>
<name>A0A3B0XLA8_9ZZZZ</name>
<dbReference type="Pfam" id="PF00990">
    <property type="entry name" value="GGDEF"/>
    <property type="match status" value="1"/>
</dbReference>
<dbReference type="Pfam" id="PF00563">
    <property type="entry name" value="EAL"/>
    <property type="match status" value="1"/>
</dbReference>
<feature type="domain" description="PAS" evidence="1">
    <location>
        <begin position="133"/>
        <end position="206"/>
    </location>
</feature>
<dbReference type="CDD" id="cd00130">
    <property type="entry name" value="PAS"/>
    <property type="match status" value="3"/>
</dbReference>
<dbReference type="FunFam" id="3.30.70.270:FF:000001">
    <property type="entry name" value="Diguanylate cyclase domain protein"/>
    <property type="match status" value="1"/>
</dbReference>
<dbReference type="PIRSF" id="PIRSF005925">
    <property type="entry name" value="Dos"/>
    <property type="match status" value="1"/>
</dbReference>
<feature type="domain" description="PAC" evidence="2">
    <location>
        <begin position="205"/>
        <end position="257"/>
    </location>
</feature>
<dbReference type="Gene3D" id="3.30.450.20">
    <property type="entry name" value="PAS domain"/>
    <property type="match status" value="3"/>
</dbReference>
<dbReference type="InterPro" id="IPR012226">
    <property type="entry name" value="Diguanyl_cyclase/Pdiesterase"/>
</dbReference>
<dbReference type="InterPro" id="IPR000014">
    <property type="entry name" value="PAS"/>
</dbReference>
<dbReference type="PROSITE" id="PS50883">
    <property type="entry name" value="EAL"/>
    <property type="match status" value="1"/>
</dbReference>
<dbReference type="InterPro" id="IPR052155">
    <property type="entry name" value="Biofilm_reg_signaling"/>
</dbReference>
<sequence>MSQSLNLDDKQSSALALSLCHIGLCDYCLPPSPALHVSSTWAQIIGYKPEEIPCTEIFQSWWGQQIHPNDHARVISLFNKLYCGDLKKINCSFRIKTKQRTWCEVEVFAVVIKRDKKGRALHVFTVMRDLADSENRYKRIVENLNEGIWVIDRYNNIQFVNQALADMLGYNIEEIHGKSIFEYVDSENQAILKQQITERKKALSNVYEMEVIHQKGHSVLIQLESAPLFDSQENFDGIVEGIKDMTDIRSQQLKLKMLSSAIEQSGSMVMITDRRTKIEYVNPKLCSITQYSKDELDGEEASIFRADDIDMEMVSDMWKNINSGHEWQGEIQLRKKNGECIWVLMSISSVTSEKKQISHFVVVFEDVSQLKEAHLRMEELAYVDGLTGLANRLLFRDRLEQVLKGLQRTEGGAALLYLDLDEFKRINDSMGHDVGDAVLMKVAESLRQCVRHQDTVARMGGDEFVILLTDVDGMSGASLVAIKILNIMQQPVKLLKKEILITCSIGITLAPDDSLNADILLKNADMAMYRAKASGRNNYQFFTEEMNTQIVDHLSIENDLRHAIDKDNELYVMYQPQFSIKDKTLSGVEALIRWSHPTRGEMSPENFIPIAETTGLMIKLGEWVLRAACKDIKKLEQQGLANVRLAVNLSTTQFRDPGLIDTIQNILTETNFKAVQLELEVTETTLMEQIDRTVELLDRIRALGISLTIDDFGTGYSSLNYLKQLPIDTLKIDKTFIMDIPDDKNDMEISAAVIAMAHKLGLKVVAEGVCTEAHWNFLEKNKCDIAQGYLMGKPVLPEKLLQIERREK</sequence>
<dbReference type="InterPro" id="IPR013655">
    <property type="entry name" value="PAS_fold_3"/>
</dbReference>
<dbReference type="CDD" id="cd01948">
    <property type="entry name" value="EAL"/>
    <property type="match status" value="1"/>
</dbReference>
<dbReference type="SMART" id="SM00091">
    <property type="entry name" value="PAS"/>
    <property type="match status" value="2"/>
</dbReference>
<organism evidence="5">
    <name type="scientific">hydrothermal vent metagenome</name>
    <dbReference type="NCBI Taxonomy" id="652676"/>
    <lineage>
        <taxon>unclassified sequences</taxon>
        <taxon>metagenomes</taxon>
        <taxon>ecological metagenomes</taxon>
    </lineage>
</organism>
<dbReference type="PANTHER" id="PTHR44757:SF2">
    <property type="entry name" value="BIOFILM ARCHITECTURE MAINTENANCE PROTEIN MBAA"/>
    <property type="match status" value="1"/>
</dbReference>
<dbReference type="PROSITE" id="PS50112">
    <property type="entry name" value="PAS"/>
    <property type="match status" value="2"/>
</dbReference>
<dbReference type="InterPro" id="IPR035965">
    <property type="entry name" value="PAS-like_dom_sf"/>
</dbReference>
<dbReference type="NCBIfam" id="TIGR00254">
    <property type="entry name" value="GGDEF"/>
    <property type="match status" value="1"/>
</dbReference>
<dbReference type="FunFam" id="3.20.20.450:FF:000001">
    <property type="entry name" value="Cyclic di-GMP phosphodiesterase yahA"/>
    <property type="match status" value="1"/>
</dbReference>
<accession>A0A3B0XLA8</accession>
<dbReference type="SMART" id="SM00086">
    <property type="entry name" value="PAC"/>
    <property type="match status" value="3"/>
</dbReference>
<dbReference type="InterPro" id="IPR001610">
    <property type="entry name" value="PAC"/>
</dbReference>
<dbReference type="InterPro" id="IPR013767">
    <property type="entry name" value="PAS_fold"/>
</dbReference>
<evidence type="ECO:0000259" key="2">
    <source>
        <dbReference type="PROSITE" id="PS50113"/>
    </source>
</evidence>
<dbReference type="PROSITE" id="PS50887">
    <property type="entry name" value="GGDEF"/>
    <property type="match status" value="1"/>
</dbReference>
<dbReference type="InterPro" id="IPR043128">
    <property type="entry name" value="Rev_trsase/Diguanyl_cyclase"/>
</dbReference>